<name>A0A1G2D1U0_9BACT</name>
<dbReference type="PROSITE" id="PS51257">
    <property type="entry name" value="PROKAR_LIPOPROTEIN"/>
    <property type="match status" value="1"/>
</dbReference>
<proteinExistence type="predicted"/>
<reference evidence="2 3" key="1">
    <citation type="journal article" date="2016" name="Nat. Commun.">
        <title>Thousands of microbial genomes shed light on interconnected biogeochemical processes in an aquifer system.</title>
        <authorList>
            <person name="Anantharaman K."/>
            <person name="Brown C.T."/>
            <person name="Hug L.A."/>
            <person name="Sharon I."/>
            <person name="Castelle C.J."/>
            <person name="Probst A.J."/>
            <person name="Thomas B.C."/>
            <person name="Singh A."/>
            <person name="Wilkins M.J."/>
            <person name="Karaoz U."/>
            <person name="Brodie E.L."/>
            <person name="Williams K.H."/>
            <person name="Hubbard S.S."/>
            <person name="Banfield J.F."/>
        </authorList>
    </citation>
    <scope>NUCLEOTIDE SEQUENCE [LARGE SCALE GENOMIC DNA]</scope>
</reference>
<accession>A0A1G2D1U0</accession>
<dbReference type="AlphaFoldDB" id="A0A1G2D1U0"/>
<comment type="caution">
    <text evidence="2">The sequence shown here is derived from an EMBL/GenBank/DDBJ whole genome shotgun (WGS) entry which is preliminary data.</text>
</comment>
<evidence type="ECO:0000313" key="2">
    <source>
        <dbReference type="EMBL" id="OGZ07432.1"/>
    </source>
</evidence>
<evidence type="ECO:0000313" key="3">
    <source>
        <dbReference type="Proteomes" id="UP000177996"/>
    </source>
</evidence>
<feature type="chain" id="PRO_5009582463" description="Lipoprotein" evidence="1">
    <location>
        <begin position="22"/>
        <end position="138"/>
    </location>
</feature>
<evidence type="ECO:0008006" key="4">
    <source>
        <dbReference type="Google" id="ProtNLM"/>
    </source>
</evidence>
<feature type="signal peptide" evidence="1">
    <location>
        <begin position="1"/>
        <end position="21"/>
    </location>
</feature>
<gene>
    <name evidence="2" type="ORF">A3D65_06350</name>
</gene>
<dbReference type="STRING" id="1798661.A3D65_06350"/>
<protein>
    <recommendedName>
        <fullName evidence="4">Lipoprotein</fullName>
    </recommendedName>
</protein>
<sequence length="138" mass="15690">MKRIILLVFLATLAPVLSSCSQQEEQKRFGLSICENVQEGDMLLAHPEHYYHSPKAIVVKKPTNCAQMLEDFMVLQHVWSRRIQPIAYPEELSTFSAGIVEKSSPLYGEILKGYDVCKVAQNPIRLVPCEFELIPTKE</sequence>
<evidence type="ECO:0000256" key="1">
    <source>
        <dbReference type="SAM" id="SignalP"/>
    </source>
</evidence>
<dbReference type="EMBL" id="MHLL01000059">
    <property type="protein sequence ID" value="OGZ07432.1"/>
    <property type="molecule type" value="Genomic_DNA"/>
</dbReference>
<organism evidence="2 3">
    <name type="scientific">Candidatus Lloydbacteria bacterium RIFCSPHIGHO2_02_FULL_50_13</name>
    <dbReference type="NCBI Taxonomy" id="1798661"/>
    <lineage>
        <taxon>Bacteria</taxon>
        <taxon>Candidatus Lloydiibacteriota</taxon>
    </lineage>
</organism>
<dbReference type="Proteomes" id="UP000177996">
    <property type="component" value="Unassembled WGS sequence"/>
</dbReference>
<keyword evidence="1" id="KW-0732">Signal</keyword>